<feature type="domain" description="PDZ" evidence="6">
    <location>
        <begin position="363"/>
        <end position="444"/>
    </location>
</feature>
<keyword evidence="2" id="KW-0645">Protease</keyword>
<dbReference type="InterPro" id="IPR051201">
    <property type="entry name" value="Chloro_Bact_Ser_Proteases"/>
</dbReference>
<dbReference type="Proteomes" id="UP001224412">
    <property type="component" value="Unassembled WGS sequence"/>
</dbReference>
<evidence type="ECO:0000313" key="10">
    <source>
        <dbReference type="Proteomes" id="UP001239759"/>
    </source>
</evidence>
<evidence type="ECO:0000313" key="8">
    <source>
        <dbReference type="EMBL" id="MDK4307524.1"/>
    </source>
</evidence>
<dbReference type="RefSeq" id="WP_152514592.1">
    <property type="nucleotide sequence ID" value="NZ_CP051667.1"/>
</dbReference>
<evidence type="ECO:0000256" key="5">
    <source>
        <dbReference type="SAM" id="Phobius"/>
    </source>
</evidence>
<dbReference type="PANTHER" id="PTHR43343">
    <property type="entry name" value="PEPTIDASE S12"/>
    <property type="match status" value="1"/>
</dbReference>
<name>A0AAP4BQI5_9CORY</name>
<keyword evidence="5" id="KW-1133">Transmembrane helix</keyword>
<evidence type="ECO:0000313" key="7">
    <source>
        <dbReference type="EMBL" id="MDK4289177.1"/>
    </source>
</evidence>
<reference evidence="8 10" key="1">
    <citation type="submission" date="2023-05" db="EMBL/GenBank/DDBJ databases">
        <title>Metabolic capabilities are highly conserved among human nasal-associated Corynebacterium species in pangenomic analyses.</title>
        <authorList>
            <person name="Tran T.H."/>
            <person name="Roberts A.Q."/>
            <person name="Escapa I.F."/>
            <person name="Gao W."/>
            <person name="Conlan S."/>
            <person name="Kong H."/>
            <person name="Segre J.A."/>
            <person name="Kelly M.S."/>
            <person name="Lemon K.P."/>
        </authorList>
    </citation>
    <scope>NUCLEOTIDE SEQUENCE</scope>
    <source>
        <strain evidence="8">KPL2773</strain>
        <strain evidence="7 10">KPL3772</strain>
    </source>
</reference>
<evidence type="ECO:0000313" key="9">
    <source>
        <dbReference type="Proteomes" id="UP001224412"/>
    </source>
</evidence>
<evidence type="ECO:0000256" key="4">
    <source>
        <dbReference type="SAM" id="MobiDB-lite"/>
    </source>
</evidence>
<feature type="compositionally biased region" description="Polar residues" evidence="4">
    <location>
        <begin position="129"/>
        <end position="154"/>
    </location>
</feature>
<feature type="compositionally biased region" description="Polar residues" evidence="4">
    <location>
        <begin position="32"/>
        <end position="41"/>
    </location>
</feature>
<dbReference type="InterPro" id="IPR043504">
    <property type="entry name" value="Peptidase_S1_PA_chymotrypsin"/>
</dbReference>
<dbReference type="PRINTS" id="PR00834">
    <property type="entry name" value="PROTEASES2C"/>
</dbReference>
<sequence>MNKHGSSGRHSEPGANESSSPHHSASSPYSSWNKSHQQPNNFWGPGDASEPHSANEETLQFDRLGANVQRSPQSAQTVQTQDQHIAPVHAHQADPVQKPKRTIGLVPALALMLVGSISTGVITGVVTSSNSMSSNQPATSVSENLSQPVSNNAQPAAEGSVEQVADKVVPTVVSIRVADQRQVADGSGSIISSDGYVLTNHHVVANGQNGQIQVTMSDGTRHAADFVASDAATDIAVIKIRDAHDLPTIGFGDSDDIRVGQEIVAIGSPLGLSSTVTSGIVSAVDRPVRASQQGGESSLIDGIQTDAAINPGNSGGPLVDMNGNLIGMNSMIASLSAGKDQAGSIGLGFAIPSNFVMRVARQLIETGEARHPLLGVQVDARNPVNGALVLGVEPGSPADQAGLEVGDVVTRLNDRQVDDSDTLIAATRSHEFGETVTLEVISEGADKPKEVEVTLSN</sequence>
<keyword evidence="5" id="KW-0812">Transmembrane</keyword>
<dbReference type="GO" id="GO:0006508">
    <property type="term" value="P:proteolysis"/>
    <property type="evidence" value="ECO:0007669"/>
    <property type="project" value="UniProtKB-KW"/>
</dbReference>
<dbReference type="Gene3D" id="2.40.10.10">
    <property type="entry name" value="Trypsin-like serine proteases"/>
    <property type="match status" value="2"/>
</dbReference>
<evidence type="ECO:0000256" key="2">
    <source>
        <dbReference type="ARBA" id="ARBA00022670"/>
    </source>
</evidence>
<proteinExistence type="inferred from homology"/>
<dbReference type="PANTHER" id="PTHR43343:SF3">
    <property type="entry name" value="PROTEASE DO-LIKE 8, CHLOROPLASTIC"/>
    <property type="match status" value="1"/>
</dbReference>
<evidence type="ECO:0000256" key="3">
    <source>
        <dbReference type="ARBA" id="ARBA00022801"/>
    </source>
</evidence>
<keyword evidence="5" id="KW-0472">Membrane</keyword>
<dbReference type="GO" id="GO:0004252">
    <property type="term" value="F:serine-type endopeptidase activity"/>
    <property type="evidence" value="ECO:0007669"/>
    <property type="project" value="InterPro"/>
</dbReference>
<keyword evidence="3" id="KW-0378">Hydrolase</keyword>
<dbReference type="Gene3D" id="2.30.42.10">
    <property type="match status" value="1"/>
</dbReference>
<dbReference type="InterPro" id="IPR001940">
    <property type="entry name" value="Peptidase_S1C"/>
</dbReference>
<dbReference type="EMBL" id="JASNUQ010000001">
    <property type="protein sequence ID" value="MDK4289177.1"/>
    <property type="molecule type" value="Genomic_DNA"/>
</dbReference>
<comment type="caution">
    <text evidence="8">The sequence shown here is derived from an EMBL/GenBank/DDBJ whole genome shotgun (WGS) entry which is preliminary data.</text>
</comment>
<organism evidence="8 9">
    <name type="scientific">Corynebacterium pseudodiphtheriticum</name>
    <dbReference type="NCBI Taxonomy" id="37637"/>
    <lineage>
        <taxon>Bacteria</taxon>
        <taxon>Bacillati</taxon>
        <taxon>Actinomycetota</taxon>
        <taxon>Actinomycetes</taxon>
        <taxon>Mycobacteriales</taxon>
        <taxon>Corynebacteriaceae</taxon>
        <taxon>Corynebacterium</taxon>
    </lineage>
</organism>
<dbReference type="SUPFAM" id="SSF50494">
    <property type="entry name" value="Trypsin-like serine proteases"/>
    <property type="match status" value="1"/>
</dbReference>
<evidence type="ECO:0000256" key="1">
    <source>
        <dbReference type="ARBA" id="ARBA00010541"/>
    </source>
</evidence>
<dbReference type="EMBL" id="JASNVH010000012">
    <property type="protein sequence ID" value="MDK4307524.1"/>
    <property type="molecule type" value="Genomic_DNA"/>
</dbReference>
<dbReference type="Proteomes" id="UP001239759">
    <property type="component" value="Unassembled WGS sequence"/>
</dbReference>
<dbReference type="Pfam" id="PF13365">
    <property type="entry name" value="Trypsin_2"/>
    <property type="match status" value="1"/>
</dbReference>
<dbReference type="InterPro" id="IPR001478">
    <property type="entry name" value="PDZ"/>
</dbReference>
<evidence type="ECO:0000259" key="6">
    <source>
        <dbReference type="PROSITE" id="PS50106"/>
    </source>
</evidence>
<dbReference type="PROSITE" id="PS50106">
    <property type="entry name" value="PDZ"/>
    <property type="match status" value="1"/>
</dbReference>
<feature type="compositionally biased region" description="Low complexity" evidence="4">
    <location>
        <begin position="18"/>
        <end position="31"/>
    </location>
</feature>
<keyword evidence="10" id="KW-1185">Reference proteome</keyword>
<dbReference type="SUPFAM" id="SSF50156">
    <property type="entry name" value="PDZ domain-like"/>
    <property type="match status" value="1"/>
</dbReference>
<dbReference type="InterPro" id="IPR009003">
    <property type="entry name" value="Peptidase_S1_PA"/>
</dbReference>
<feature type="region of interest" description="Disordered" evidence="4">
    <location>
        <begin position="129"/>
        <end position="162"/>
    </location>
</feature>
<protein>
    <submittedName>
        <fullName evidence="8">Trypsin-like peptidase domain-containing protein</fullName>
    </submittedName>
</protein>
<feature type="transmembrane region" description="Helical" evidence="5">
    <location>
        <begin position="105"/>
        <end position="126"/>
    </location>
</feature>
<dbReference type="AlphaFoldDB" id="A0AAP4BQI5"/>
<gene>
    <name evidence="7" type="ORF">QPX23_00270</name>
    <name evidence="8" type="ORF">QPX42_08230</name>
</gene>
<comment type="similarity">
    <text evidence="1">Belongs to the peptidase S1C family.</text>
</comment>
<dbReference type="SMART" id="SM00228">
    <property type="entry name" value="PDZ"/>
    <property type="match status" value="1"/>
</dbReference>
<accession>A0AAP4BQI5</accession>
<feature type="region of interest" description="Disordered" evidence="4">
    <location>
        <begin position="1"/>
        <end position="56"/>
    </location>
</feature>
<dbReference type="Pfam" id="PF13180">
    <property type="entry name" value="PDZ_2"/>
    <property type="match status" value="1"/>
</dbReference>
<dbReference type="InterPro" id="IPR036034">
    <property type="entry name" value="PDZ_sf"/>
</dbReference>